<dbReference type="InterPro" id="IPR020282">
    <property type="entry name" value="Avpi1/C8orf4_dom"/>
</dbReference>
<dbReference type="STRING" id="33528.ENSGAFP00000013910"/>
<proteinExistence type="predicted"/>
<dbReference type="EMBL" id="NHOQ01001229">
    <property type="protein sequence ID" value="PWA25832.1"/>
    <property type="molecule type" value="Genomic_DNA"/>
</dbReference>
<keyword evidence="7" id="KW-1185">Reference proteome</keyword>
<keyword evidence="3" id="KW-0131">Cell cycle</keyword>
<evidence type="ECO:0000256" key="1">
    <source>
        <dbReference type="ARBA" id="ARBA00002403"/>
    </source>
</evidence>
<evidence type="ECO:0000313" key="6">
    <source>
        <dbReference type="EMBL" id="PWA25832.1"/>
    </source>
</evidence>
<gene>
    <name evidence="6" type="ORF">CCH79_00001653</name>
</gene>
<feature type="compositionally biased region" description="Basic and acidic residues" evidence="4">
    <location>
        <begin position="174"/>
        <end position="203"/>
    </location>
</feature>
<protein>
    <recommendedName>
        <fullName evidence="2">Arginine vasopressin-induced protein 1</fullName>
    </recommendedName>
</protein>
<reference evidence="6 7" key="1">
    <citation type="journal article" date="2018" name="G3 (Bethesda)">
        <title>A High-Quality Reference Genome for the Invasive Mosquitofish Gambusia affinis Using a Chicago Library.</title>
        <authorList>
            <person name="Hoffberg S.L."/>
            <person name="Troendle N.J."/>
            <person name="Glenn T.C."/>
            <person name="Mahmud O."/>
            <person name="Louha S."/>
            <person name="Chalopin D."/>
            <person name="Bennetzen J.L."/>
            <person name="Mauricio R."/>
        </authorList>
    </citation>
    <scope>NUCLEOTIDE SEQUENCE [LARGE SCALE GENOMIC DNA]</scope>
    <source>
        <strain evidence="6">NE01/NJP1002.9</strain>
        <tissue evidence="6">Muscle</tissue>
    </source>
</reference>
<accession>A0A315VQK8</accession>
<dbReference type="AlphaFoldDB" id="A0A315VQK8"/>
<sequence length="393" mass="43757">MTLNPKEPNQSSTNRAAPVCRRLLRFLLYLINSGGPGRDGLNLQNKACVNRASATSTTSLWMDTRSASASPSVVASPSSLWRLAERRNRKSGSGNIFSTVNLWQLQRLFRAAGDEDAEQRAQLVWGRRDEAELAQALIALRSRGHRRALRTNGRDAMGSHWLRAFSHLRIGETSPRRQGKDTGEDRDFRAETKRSPESYRHSSFEATSGEIGAESVLTEIQNPNGNFDRATTTSSRCKPALERMKGLNEPSSVKPGNCKKIPGNNLFLCKWVTKQLWKYLPGSEFPGHSPIIADKNTTENIVEFDLNCLDFSIGITECRLDFMNHETDLYRIDHHIREGSMAASFLYVASEASVTVVFRFMRDLSVGVSEETDSLSEEACFVFGKGTGSSQEG</sequence>
<dbReference type="Pfam" id="PF15063">
    <property type="entry name" value="TC1"/>
    <property type="match status" value="1"/>
</dbReference>
<comment type="function">
    <text evidence="1">May be involved in MAP kinase activation, epithelial sodium channel (ENaC) down-regulation and cell cycling.</text>
</comment>
<evidence type="ECO:0000259" key="5">
    <source>
        <dbReference type="Pfam" id="PF15063"/>
    </source>
</evidence>
<evidence type="ECO:0000256" key="2">
    <source>
        <dbReference type="ARBA" id="ARBA00020697"/>
    </source>
</evidence>
<feature type="domain" description="Arginine vasopressin-induced protein 1/transcriptional and immune response regulator" evidence="5">
    <location>
        <begin position="68"/>
        <end position="141"/>
    </location>
</feature>
<evidence type="ECO:0000256" key="4">
    <source>
        <dbReference type="SAM" id="MobiDB-lite"/>
    </source>
</evidence>
<dbReference type="PANTHER" id="PTHR14350">
    <property type="entry name" value="ARGININE VASOPRESSIN-INDUCED PROTEIN 1"/>
    <property type="match status" value="1"/>
</dbReference>
<organism evidence="6 7">
    <name type="scientific">Gambusia affinis</name>
    <name type="common">Western mosquitofish</name>
    <name type="synonym">Heterandria affinis</name>
    <dbReference type="NCBI Taxonomy" id="33528"/>
    <lineage>
        <taxon>Eukaryota</taxon>
        <taxon>Metazoa</taxon>
        <taxon>Chordata</taxon>
        <taxon>Craniata</taxon>
        <taxon>Vertebrata</taxon>
        <taxon>Euteleostomi</taxon>
        <taxon>Actinopterygii</taxon>
        <taxon>Neopterygii</taxon>
        <taxon>Teleostei</taxon>
        <taxon>Neoteleostei</taxon>
        <taxon>Acanthomorphata</taxon>
        <taxon>Ovalentaria</taxon>
        <taxon>Atherinomorphae</taxon>
        <taxon>Cyprinodontiformes</taxon>
        <taxon>Poeciliidae</taxon>
        <taxon>Poeciliinae</taxon>
        <taxon>Gambusia</taxon>
    </lineage>
</organism>
<feature type="region of interest" description="Disordered" evidence="4">
    <location>
        <begin position="172"/>
        <end position="206"/>
    </location>
</feature>
<comment type="caution">
    <text evidence="6">The sequence shown here is derived from an EMBL/GenBank/DDBJ whole genome shotgun (WGS) entry which is preliminary data.</text>
</comment>
<dbReference type="Proteomes" id="UP000250572">
    <property type="component" value="Unassembled WGS sequence"/>
</dbReference>
<evidence type="ECO:0000313" key="7">
    <source>
        <dbReference type="Proteomes" id="UP000250572"/>
    </source>
</evidence>
<evidence type="ECO:0000256" key="3">
    <source>
        <dbReference type="ARBA" id="ARBA00023306"/>
    </source>
</evidence>
<dbReference type="InterPro" id="IPR039579">
    <property type="entry name" value="AVPI1"/>
</dbReference>
<name>A0A315VQK8_GAMAF</name>